<dbReference type="GO" id="GO:0071949">
    <property type="term" value="F:FAD binding"/>
    <property type="evidence" value="ECO:0007669"/>
    <property type="project" value="InterPro"/>
</dbReference>
<keyword evidence="1" id="KW-0285">Flavoprotein</keyword>
<evidence type="ECO:0000256" key="3">
    <source>
        <dbReference type="ARBA" id="ARBA00023002"/>
    </source>
</evidence>
<feature type="domain" description="FAD-binding PCMH-type" evidence="4">
    <location>
        <begin position="2"/>
        <end position="178"/>
    </location>
</feature>
<evidence type="ECO:0000313" key="5">
    <source>
        <dbReference type="EMBL" id="HHK69114.1"/>
    </source>
</evidence>
<dbReference type="GO" id="GO:0016491">
    <property type="term" value="F:oxidoreductase activity"/>
    <property type="evidence" value="ECO:0007669"/>
    <property type="project" value="UniProtKB-KW"/>
</dbReference>
<dbReference type="AlphaFoldDB" id="A0A7C5QKI2"/>
<keyword evidence="2" id="KW-0274">FAD</keyword>
<reference evidence="5" key="1">
    <citation type="journal article" date="2020" name="mSystems">
        <title>Genome- and Community-Level Interaction Insights into Carbon Utilization and Element Cycling Functions of Hydrothermarchaeota in Hydrothermal Sediment.</title>
        <authorList>
            <person name="Zhou Z."/>
            <person name="Liu Y."/>
            <person name="Xu W."/>
            <person name="Pan J."/>
            <person name="Luo Z.H."/>
            <person name="Li M."/>
        </authorList>
    </citation>
    <scope>NUCLEOTIDE SEQUENCE [LARGE SCALE GENOMIC DNA]</scope>
    <source>
        <strain evidence="5">SpSt-1056</strain>
    </source>
</reference>
<dbReference type="PANTHER" id="PTHR42659:SF9">
    <property type="entry name" value="XANTHINE DEHYDROGENASE FAD-BINDING SUBUNIT XDHB-RELATED"/>
    <property type="match status" value="1"/>
</dbReference>
<dbReference type="InterPro" id="IPR016167">
    <property type="entry name" value="FAD-bd_PCMH_sub1"/>
</dbReference>
<dbReference type="PROSITE" id="PS51387">
    <property type="entry name" value="FAD_PCMH"/>
    <property type="match status" value="1"/>
</dbReference>
<dbReference type="Pfam" id="PF03450">
    <property type="entry name" value="CO_deh_flav_C"/>
    <property type="match status" value="1"/>
</dbReference>
<name>A0A7C5QKI2_CALS0</name>
<evidence type="ECO:0000256" key="2">
    <source>
        <dbReference type="ARBA" id="ARBA00022827"/>
    </source>
</evidence>
<comment type="caution">
    <text evidence="5">The sequence shown here is derived from an EMBL/GenBank/DDBJ whole genome shotgun (WGS) entry which is preliminary data.</text>
</comment>
<accession>A0A7C5QKI2</accession>
<dbReference type="InterPro" id="IPR036683">
    <property type="entry name" value="CO_DH_flav_C_dom_sf"/>
</dbReference>
<dbReference type="FunFam" id="3.30.465.10:FF:000017">
    <property type="entry name" value="Xanthine dehydrogenase, FAD binding subunit"/>
    <property type="match status" value="1"/>
</dbReference>
<protein>
    <submittedName>
        <fullName evidence="5">Xanthine dehydrogenase family protein subunit M</fullName>
    </submittedName>
</protein>
<sequence length="292" mass="31923">MISLADLDVVTPSSLGEALEILAERAGKVRVLAGGTDLIVQMRHRMTPKTDLLNIYALDELRYVKLEDGYVKIGALTDFSTIYSSPLVRRAAPVLAEAAFAVGSVQIMNKATLGGNIVNASPAADSLPPLYVLDANLTLKSRSSVRTVPIDEFYKGYKKLDIRPDELLVEVSFKPLPDNYSGRFFKHGLRQGDAISVVNGAVLIGWDNETDTIADARVALGAVAPTVVRATECEKMLVGAKLDDETMWRAAEAVKESISPIDDVRGSAAYRREMCINYVYMTLWILSRKVKA</sequence>
<dbReference type="PANTHER" id="PTHR42659">
    <property type="entry name" value="XANTHINE DEHYDROGENASE SUBUNIT C-RELATED"/>
    <property type="match status" value="1"/>
</dbReference>
<evidence type="ECO:0000259" key="4">
    <source>
        <dbReference type="PROSITE" id="PS51387"/>
    </source>
</evidence>
<dbReference type="Gene3D" id="3.30.43.10">
    <property type="entry name" value="Uridine Diphospho-n-acetylenolpyruvylglucosamine Reductase, domain 2"/>
    <property type="match status" value="1"/>
</dbReference>
<keyword evidence="3" id="KW-0560">Oxidoreductase</keyword>
<gene>
    <name evidence="5" type="ORF">ENM11_08230</name>
</gene>
<dbReference type="EMBL" id="DRWN01000068">
    <property type="protein sequence ID" value="HHK69114.1"/>
    <property type="molecule type" value="Genomic_DNA"/>
</dbReference>
<dbReference type="SMART" id="SM01092">
    <property type="entry name" value="CO_deh_flav_C"/>
    <property type="match status" value="1"/>
</dbReference>
<dbReference type="SUPFAM" id="SSF56176">
    <property type="entry name" value="FAD-binding/transporter-associated domain-like"/>
    <property type="match status" value="1"/>
</dbReference>
<dbReference type="Pfam" id="PF00941">
    <property type="entry name" value="FAD_binding_5"/>
    <property type="match status" value="1"/>
</dbReference>
<evidence type="ECO:0000256" key="1">
    <source>
        <dbReference type="ARBA" id="ARBA00022630"/>
    </source>
</evidence>
<dbReference type="InterPro" id="IPR002346">
    <property type="entry name" value="Mopterin_DH_FAD-bd"/>
</dbReference>
<dbReference type="InterPro" id="IPR016169">
    <property type="entry name" value="FAD-bd_PCMH_sub2"/>
</dbReference>
<proteinExistence type="predicted"/>
<dbReference type="InterPro" id="IPR016166">
    <property type="entry name" value="FAD-bd_PCMH"/>
</dbReference>
<organism evidence="5">
    <name type="scientific">Caldiarchaeum subterraneum</name>
    <dbReference type="NCBI Taxonomy" id="311458"/>
    <lineage>
        <taxon>Archaea</taxon>
        <taxon>Nitrososphaerota</taxon>
        <taxon>Candidatus Caldarchaeales</taxon>
        <taxon>Candidatus Caldarchaeaceae</taxon>
        <taxon>Candidatus Caldarchaeum</taxon>
    </lineage>
</organism>
<dbReference type="InterPro" id="IPR005107">
    <property type="entry name" value="CO_DH_flav_C"/>
</dbReference>
<dbReference type="InterPro" id="IPR036318">
    <property type="entry name" value="FAD-bd_PCMH-like_sf"/>
</dbReference>
<dbReference type="InterPro" id="IPR051312">
    <property type="entry name" value="Diverse_Substr_Oxidored"/>
</dbReference>
<dbReference type="Gene3D" id="3.30.465.10">
    <property type="match status" value="1"/>
</dbReference>
<dbReference type="SUPFAM" id="SSF55447">
    <property type="entry name" value="CO dehydrogenase flavoprotein C-terminal domain-like"/>
    <property type="match status" value="1"/>
</dbReference>
<dbReference type="Gene3D" id="3.30.390.50">
    <property type="entry name" value="CO dehydrogenase flavoprotein, C-terminal domain"/>
    <property type="match status" value="1"/>
</dbReference>